<dbReference type="AlphaFoldDB" id="A0A853IIP4"/>
<keyword evidence="3" id="KW-1185">Reference proteome</keyword>
<evidence type="ECO:0000256" key="1">
    <source>
        <dbReference type="SAM" id="MobiDB-lite"/>
    </source>
</evidence>
<accession>A0A853IIP4</accession>
<proteinExistence type="predicted"/>
<feature type="region of interest" description="Disordered" evidence="1">
    <location>
        <begin position="121"/>
        <end position="141"/>
    </location>
</feature>
<reference evidence="2 3" key="1">
    <citation type="submission" date="2020-07" db="EMBL/GenBank/DDBJ databases">
        <title>Endozoicomonas sp. nov., isolated from sediment.</title>
        <authorList>
            <person name="Gu T."/>
        </authorList>
    </citation>
    <scope>NUCLEOTIDE SEQUENCE [LARGE SCALE GENOMIC DNA]</scope>
    <source>
        <strain evidence="2 3">SM1973</strain>
    </source>
</reference>
<dbReference type="RefSeq" id="WP_180571274.1">
    <property type="nucleotide sequence ID" value="NZ_JACCKB010000071.1"/>
</dbReference>
<dbReference type="EMBL" id="JACCKB010000071">
    <property type="protein sequence ID" value="NYZ69277.1"/>
    <property type="molecule type" value="Genomic_DNA"/>
</dbReference>
<sequence length="378" mass="43667">MGHRANYFLVEENKTSIFYHHWGAKSLPEDFFWGFDASLSYLATLESGEEKLLDDVWCEGAICIKPDSRELILFGGEDLYYDKSLRNVFLSMMSISWAEWRIKWAKKGIIDVIQLSSISPESVTSNSNTDEDSDDLTQPEADTFDGEWHECLVLIRSEKDLITTSKDSAQGVLSIGPGLLDQLSEILPRSIIREGDDDFPVSQLFIDTTCKTIHIWEEYEELPDRTDLLSKLWTGWQVHSHPGGFYEFCQVAGIHYFEHSRTREEYIKEIRHLLLQDSSFDPEEVLQTIVKHVHDEENFIEKLKSKVVNIFIKKEPKIQVHPSFLQKDKPHLEKKGKMELFSAVIDKFMSDIPDLEIVLSADEDWFKNGLPELIQSSK</sequence>
<name>A0A853IIP4_9GAMM</name>
<comment type="caution">
    <text evidence="2">The sequence shown here is derived from an EMBL/GenBank/DDBJ whole genome shotgun (WGS) entry which is preliminary data.</text>
</comment>
<evidence type="ECO:0000313" key="2">
    <source>
        <dbReference type="EMBL" id="NYZ69277.1"/>
    </source>
</evidence>
<feature type="compositionally biased region" description="Acidic residues" evidence="1">
    <location>
        <begin position="129"/>
        <end position="141"/>
    </location>
</feature>
<protein>
    <submittedName>
        <fullName evidence="2">Uncharacterized protein</fullName>
    </submittedName>
</protein>
<dbReference type="Proteomes" id="UP000569732">
    <property type="component" value="Unassembled WGS sequence"/>
</dbReference>
<organism evidence="2 3">
    <name type="scientific">Spartinivicinus marinus</name>
    <dbReference type="NCBI Taxonomy" id="2994442"/>
    <lineage>
        <taxon>Bacteria</taxon>
        <taxon>Pseudomonadati</taxon>
        <taxon>Pseudomonadota</taxon>
        <taxon>Gammaproteobacteria</taxon>
        <taxon>Oceanospirillales</taxon>
        <taxon>Zooshikellaceae</taxon>
        <taxon>Spartinivicinus</taxon>
    </lineage>
</organism>
<evidence type="ECO:0000313" key="3">
    <source>
        <dbReference type="Proteomes" id="UP000569732"/>
    </source>
</evidence>
<gene>
    <name evidence="2" type="ORF">H0A36_24975</name>
</gene>